<dbReference type="Proteomes" id="UP001304340">
    <property type="component" value="Chromosome"/>
</dbReference>
<feature type="domain" description="VTT" evidence="8">
    <location>
        <begin position="56"/>
        <end position="180"/>
    </location>
</feature>
<dbReference type="KEGG" id="sbil:SANBI_002861"/>
<evidence type="ECO:0000256" key="4">
    <source>
        <dbReference type="ARBA" id="ARBA00022692"/>
    </source>
</evidence>
<keyword evidence="3 7" id="KW-1003">Cell membrane</keyword>
<organism evidence="9 10">
    <name type="scientific">Sanguibacter biliveldensis</name>
    <dbReference type="NCBI Taxonomy" id="3030830"/>
    <lineage>
        <taxon>Bacteria</taxon>
        <taxon>Bacillati</taxon>
        <taxon>Actinomycetota</taxon>
        <taxon>Actinomycetes</taxon>
        <taxon>Micrococcales</taxon>
        <taxon>Sanguibacteraceae</taxon>
        <taxon>Sanguibacter</taxon>
    </lineage>
</organism>
<feature type="transmembrane region" description="Helical" evidence="7">
    <location>
        <begin position="77"/>
        <end position="98"/>
    </location>
</feature>
<keyword evidence="10" id="KW-1185">Reference proteome</keyword>
<dbReference type="EMBL" id="CP138359">
    <property type="protein sequence ID" value="WPF81561.1"/>
    <property type="molecule type" value="Genomic_DNA"/>
</dbReference>
<evidence type="ECO:0000256" key="5">
    <source>
        <dbReference type="ARBA" id="ARBA00022989"/>
    </source>
</evidence>
<evidence type="ECO:0000256" key="7">
    <source>
        <dbReference type="RuleBase" id="RU367016"/>
    </source>
</evidence>
<comment type="similarity">
    <text evidence="2 7">Belongs to the DedA family.</text>
</comment>
<evidence type="ECO:0000256" key="1">
    <source>
        <dbReference type="ARBA" id="ARBA00004651"/>
    </source>
</evidence>
<name>A0AAF0Z6Z7_9MICO</name>
<dbReference type="PANTHER" id="PTHR30353">
    <property type="entry name" value="INNER MEMBRANE PROTEIN DEDA-RELATED"/>
    <property type="match status" value="1"/>
</dbReference>
<dbReference type="RefSeq" id="WP_319156185.1">
    <property type="nucleotide sequence ID" value="NZ_CP138359.1"/>
</dbReference>
<gene>
    <name evidence="9" type="ORF">SANBI_002861</name>
</gene>
<dbReference type="InterPro" id="IPR032818">
    <property type="entry name" value="DedA-like"/>
</dbReference>
<feature type="transmembrane region" description="Helical" evidence="7">
    <location>
        <begin position="161"/>
        <end position="186"/>
    </location>
</feature>
<accession>A0AAF0Z6Z7</accession>
<dbReference type="Pfam" id="PF09335">
    <property type="entry name" value="VTT_dom"/>
    <property type="match status" value="1"/>
</dbReference>
<dbReference type="PANTHER" id="PTHR30353:SF0">
    <property type="entry name" value="TRANSMEMBRANE PROTEIN"/>
    <property type="match status" value="1"/>
</dbReference>
<proteinExistence type="inferred from homology"/>
<reference evidence="10" key="1">
    <citation type="submission" date="2023-11" db="EMBL/GenBank/DDBJ databases">
        <authorList>
            <person name="Helweg L.P."/>
            <person name="Kiel A."/>
            <person name="Hitz F."/>
            <person name="Ruckert-Reed C."/>
            <person name="Busche T."/>
            <person name="Kaltschmidt B."/>
            <person name="Kaltschmidt C."/>
        </authorList>
    </citation>
    <scope>NUCLEOTIDE SEQUENCE [LARGE SCALE GENOMIC DNA]</scope>
    <source>
        <strain evidence="10">4.1</strain>
    </source>
</reference>
<dbReference type="AlphaFoldDB" id="A0AAF0Z6Z7"/>
<keyword evidence="4 7" id="KW-0812">Transmembrane</keyword>
<dbReference type="GO" id="GO:0005886">
    <property type="term" value="C:plasma membrane"/>
    <property type="evidence" value="ECO:0007669"/>
    <property type="project" value="UniProtKB-SubCell"/>
</dbReference>
<evidence type="ECO:0000256" key="2">
    <source>
        <dbReference type="ARBA" id="ARBA00010792"/>
    </source>
</evidence>
<evidence type="ECO:0000259" key="8">
    <source>
        <dbReference type="Pfam" id="PF09335"/>
    </source>
</evidence>
<evidence type="ECO:0000313" key="10">
    <source>
        <dbReference type="Proteomes" id="UP001304340"/>
    </source>
</evidence>
<feature type="transmembrane region" description="Helical" evidence="7">
    <location>
        <begin position="192"/>
        <end position="213"/>
    </location>
</feature>
<evidence type="ECO:0000256" key="6">
    <source>
        <dbReference type="ARBA" id="ARBA00023136"/>
    </source>
</evidence>
<feature type="transmembrane region" description="Helical" evidence="7">
    <location>
        <begin position="29"/>
        <end position="53"/>
    </location>
</feature>
<keyword evidence="5 7" id="KW-1133">Transmembrane helix</keyword>
<sequence length="251" mass="25918">MGHRDVRAKEGTTHVLEIIENVLQSVETWAVGLAASPWVFAVLVLFVVVDAFFPPVPSETLVIAVAAYAVSTGGPPLWAIVAAAAVGAVLGDSIAYLLGRHLHIRGWRVMRARRLQAAFDWAEGALAARPARFIVSARYVPVGRVAVNMTAGAIKMPAPRFLALATVGGVTWAGYSTLIGIGSGMWLGDRPLVAMVVGVVGGIALGYVVDLVVGRLLGRSSADVARAAADEAGDPAVPAVREPVAAGATAA</sequence>
<comment type="subcellular location">
    <subcellularLocation>
        <location evidence="1 7">Cell membrane</location>
        <topology evidence="1 7">Multi-pass membrane protein</topology>
    </subcellularLocation>
</comment>
<evidence type="ECO:0000313" key="9">
    <source>
        <dbReference type="EMBL" id="WPF81561.1"/>
    </source>
</evidence>
<dbReference type="InterPro" id="IPR032816">
    <property type="entry name" value="VTT_dom"/>
</dbReference>
<evidence type="ECO:0000256" key="3">
    <source>
        <dbReference type="ARBA" id="ARBA00022475"/>
    </source>
</evidence>
<keyword evidence="6 7" id="KW-0472">Membrane</keyword>
<protein>
    <submittedName>
        <fullName evidence="9">VTT domain-containing protein</fullName>
    </submittedName>
</protein>